<protein>
    <submittedName>
        <fullName evidence="1">Uncharacterized protein</fullName>
    </submittedName>
</protein>
<keyword evidence="2" id="KW-1185">Reference proteome</keyword>
<evidence type="ECO:0000313" key="1">
    <source>
        <dbReference type="EMBL" id="MPC39248.1"/>
    </source>
</evidence>
<name>A0A5B7F229_PORTR</name>
<reference evidence="1 2" key="1">
    <citation type="submission" date="2019-05" db="EMBL/GenBank/DDBJ databases">
        <title>Another draft genome of Portunus trituberculatus and its Hox gene families provides insights of decapod evolution.</title>
        <authorList>
            <person name="Jeong J.-H."/>
            <person name="Song I."/>
            <person name="Kim S."/>
            <person name="Choi T."/>
            <person name="Kim D."/>
            <person name="Ryu S."/>
            <person name="Kim W."/>
        </authorList>
    </citation>
    <scope>NUCLEOTIDE SEQUENCE [LARGE SCALE GENOMIC DNA]</scope>
    <source>
        <tissue evidence="1">Muscle</tissue>
    </source>
</reference>
<sequence>MYVPRLGVRGTGMHGTGDIQEAVDFSQPLSDYFNLKPFDLQKVYLVLGFIRTLLIDYRTLRENSKSSGSEFS</sequence>
<accession>A0A5B7F229</accession>
<evidence type="ECO:0000313" key="2">
    <source>
        <dbReference type="Proteomes" id="UP000324222"/>
    </source>
</evidence>
<dbReference type="AlphaFoldDB" id="A0A5B7F229"/>
<dbReference type="Proteomes" id="UP000324222">
    <property type="component" value="Unassembled WGS sequence"/>
</dbReference>
<dbReference type="EMBL" id="VSRR010004307">
    <property type="protein sequence ID" value="MPC39248.1"/>
    <property type="molecule type" value="Genomic_DNA"/>
</dbReference>
<organism evidence="1 2">
    <name type="scientific">Portunus trituberculatus</name>
    <name type="common">Swimming crab</name>
    <name type="synonym">Neptunus trituberculatus</name>
    <dbReference type="NCBI Taxonomy" id="210409"/>
    <lineage>
        <taxon>Eukaryota</taxon>
        <taxon>Metazoa</taxon>
        <taxon>Ecdysozoa</taxon>
        <taxon>Arthropoda</taxon>
        <taxon>Crustacea</taxon>
        <taxon>Multicrustacea</taxon>
        <taxon>Malacostraca</taxon>
        <taxon>Eumalacostraca</taxon>
        <taxon>Eucarida</taxon>
        <taxon>Decapoda</taxon>
        <taxon>Pleocyemata</taxon>
        <taxon>Brachyura</taxon>
        <taxon>Eubrachyura</taxon>
        <taxon>Portunoidea</taxon>
        <taxon>Portunidae</taxon>
        <taxon>Portuninae</taxon>
        <taxon>Portunus</taxon>
    </lineage>
</organism>
<comment type="caution">
    <text evidence="1">The sequence shown here is derived from an EMBL/GenBank/DDBJ whole genome shotgun (WGS) entry which is preliminary data.</text>
</comment>
<gene>
    <name evidence="1" type="ORF">E2C01_032778</name>
</gene>
<proteinExistence type="predicted"/>